<dbReference type="Proteomes" id="UP000076761">
    <property type="component" value="Unassembled WGS sequence"/>
</dbReference>
<dbReference type="InterPro" id="IPR032675">
    <property type="entry name" value="LRR_dom_sf"/>
</dbReference>
<dbReference type="STRING" id="1314782.A0A165SDV1"/>
<dbReference type="SUPFAM" id="SSF52047">
    <property type="entry name" value="RNI-like"/>
    <property type="match status" value="1"/>
</dbReference>
<gene>
    <name evidence="1" type="ORF">NEOLEDRAFT_1134225</name>
</gene>
<dbReference type="Gene3D" id="3.80.10.10">
    <property type="entry name" value="Ribonuclease Inhibitor"/>
    <property type="match status" value="1"/>
</dbReference>
<evidence type="ECO:0008006" key="3">
    <source>
        <dbReference type="Google" id="ProtNLM"/>
    </source>
</evidence>
<sequence>MHKALTIAELQCTIIDHVLADDCAGTKTVAALARTCRTLHESAARALWRELPSLTPLLYCMPSDLFRKGTYLDFGRPLQPSDWTRVNKYAVHITTLHFQSTWKRHGRARFLTISPTAFATLARSISADCLLPNLRALTWDPPYGEDEPMFSFVEKLLARSLRSLTLRVLTASQVPAPHILRLLPSRCPSIRSFVIEYEGTNEDISDAIAECTSRLRHLRECEVYIPAPNVTLNHLASLPDLQSLTAWQCPTYPAYPRLLLHPISSTVPSTFAALQEISVRTEHITACTALACLIDSHEIKSITFTYSQWASASFLRECARALSHLRNPTSLTSLSIAFDKDANTPIDMPDAVVDDRVLRPLLVFTSLETFEFDPYCSFAIDDRLMEDAAVNWPRLRSLELVPKKALANTSRLTLDGLVPIVQNCPRLKTLCVPLEEHLSEPSLDAAQSLHNENITTLVAVSSTIEEPAAVILFLVHLFPRLQVIDHWAEDEDEGVPNPWEAIETIVRGINSAFPKETRGKEGRMTKGQLARLMRKWLRGFR</sequence>
<name>A0A165SDV1_9AGAM</name>
<proteinExistence type="predicted"/>
<evidence type="ECO:0000313" key="2">
    <source>
        <dbReference type="Proteomes" id="UP000076761"/>
    </source>
</evidence>
<evidence type="ECO:0000313" key="1">
    <source>
        <dbReference type="EMBL" id="KZT25012.1"/>
    </source>
</evidence>
<accession>A0A165SDV1</accession>
<dbReference type="AlphaFoldDB" id="A0A165SDV1"/>
<dbReference type="InParanoid" id="A0A165SDV1"/>
<organism evidence="1 2">
    <name type="scientific">Neolentinus lepideus HHB14362 ss-1</name>
    <dbReference type="NCBI Taxonomy" id="1314782"/>
    <lineage>
        <taxon>Eukaryota</taxon>
        <taxon>Fungi</taxon>
        <taxon>Dikarya</taxon>
        <taxon>Basidiomycota</taxon>
        <taxon>Agaricomycotina</taxon>
        <taxon>Agaricomycetes</taxon>
        <taxon>Gloeophyllales</taxon>
        <taxon>Gloeophyllaceae</taxon>
        <taxon>Neolentinus</taxon>
    </lineage>
</organism>
<dbReference type="EMBL" id="KV425574">
    <property type="protein sequence ID" value="KZT25012.1"/>
    <property type="molecule type" value="Genomic_DNA"/>
</dbReference>
<protein>
    <recommendedName>
        <fullName evidence="3">F-box domain-containing protein</fullName>
    </recommendedName>
</protein>
<keyword evidence="2" id="KW-1185">Reference proteome</keyword>
<reference evidence="1 2" key="1">
    <citation type="journal article" date="2016" name="Mol. Biol. Evol.">
        <title>Comparative Genomics of Early-Diverging Mushroom-Forming Fungi Provides Insights into the Origins of Lignocellulose Decay Capabilities.</title>
        <authorList>
            <person name="Nagy L.G."/>
            <person name="Riley R."/>
            <person name="Tritt A."/>
            <person name="Adam C."/>
            <person name="Daum C."/>
            <person name="Floudas D."/>
            <person name="Sun H."/>
            <person name="Yadav J.S."/>
            <person name="Pangilinan J."/>
            <person name="Larsson K.H."/>
            <person name="Matsuura K."/>
            <person name="Barry K."/>
            <person name="Labutti K."/>
            <person name="Kuo R."/>
            <person name="Ohm R.A."/>
            <person name="Bhattacharya S.S."/>
            <person name="Shirouzu T."/>
            <person name="Yoshinaga Y."/>
            <person name="Martin F.M."/>
            <person name="Grigoriev I.V."/>
            <person name="Hibbett D.S."/>
        </authorList>
    </citation>
    <scope>NUCLEOTIDE SEQUENCE [LARGE SCALE GENOMIC DNA]</scope>
    <source>
        <strain evidence="1 2">HHB14362 ss-1</strain>
    </source>
</reference>
<dbReference type="OrthoDB" id="3543113at2759"/>